<dbReference type="PANTHER" id="PTHR21198:SF7">
    <property type="entry name" value="ASPARTATE-GLUTAMATE RACEMASE FAMILY"/>
    <property type="match status" value="1"/>
</dbReference>
<dbReference type="InterPro" id="IPR004380">
    <property type="entry name" value="Asp_race"/>
</dbReference>
<dbReference type="NCBIfam" id="TIGR00035">
    <property type="entry name" value="asp_race"/>
    <property type="match status" value="1"/>
</dbReference>
<dbReference type="EC" id="5.1.1.13" evidence="3"/>
<dbReference type="Gene3D" id="3.40.50.1860">
    <property type="match status" value="2"/>
</dbReference>
<sequence length="235" mass="26131">MNKKLGIVGGMGSWATAYVFSEIINLTKASCDNEHIHILVDNNTDIPDRTASIYENGASPIPEIIASIKFMEMWGAEIIIIPCNTSHYYYKTIESSTDIKILNIIDITTNSCKIKHNNKCCGILATIGTLGAGLYQSALKRLDIPFIIPDQIQSKVIMDFIYNYVKGNKDLRKGINNLLPVIDKMKRLGADYFVLACTELSILSKHNICTPYEFVDSSLELAKAAITEVGYDIKL</sequence>
<protein>
    <submittedName>
        <fullName evidence="3">Aspartate racemase</fullName>
        <ecNumber evidence="3">5.1.1.13</ecNumber>
    </submittedName>
</protein>
<dbReference type="AlphaFoldDB" id="A0A6N3HKX8"/>
<evidence type="ECO:0000313" key="3">
    <source>
        <dbReference type="EMBL" id="VYU77148.1"/>
    </source>
</evidence>
<dbReference type="PANTHER" id="PTHR21198">
    <property type="entry name" value="GLUTAMATE RACEMASE"/>
    <property type="match status" value="1"/>
</dbReference>
<dbReference type="SUPFAM" id="SSF53681">
    <property type="entry name" value="Aspartate/glutamate racemase"/>
    <property type="match status" value="2"/>
</dbReference>
<dbReference type="GO" id="GO:0047689">
    <property type="term" value="F:aspartate racemase activity"/>
    <property type="evidence" value="ECO:0007669"/>
    <property type="project" value="UniProtKB-EC"/>
</dbReference>
<organism evidence="3">
    <name type="scientific">Eubacterium limosum</name>
    <dbReference type="NCBI Taxonomy" id="1736"/>
    <lineage>
        <taxon>Bacteria</taxon>
        <taxon>Bacillati</taxon>
        <taxon>Bacillota</taxon>
        <taxon>Clostridia</taxon>
        <taxon>Eubacteriales</taxon>
        <taxon>Eubacteriaceae</taxon>
        <taxon>Eubacterium</taxon>
    </lineage>
</organism>
<reference evidence="3" key="1">
    <citation type="submission" date="2019-11" db="EMBL/GenBank/DDBJ databases">
        <authorList>
            <person name="Feng L."/>
        </authorList>
    </citation>
    <scope>NUCLEOTIDE SEQUENCE</scope>
    <source>
        <strain evidence="3">ElimosumLFYP34</strain>
    </source>
</reference>
<accession>A0A6N3HKX8</accession>
<dbReference type="InterPro" id="IPR015942">
    <property type="entry name" value="Asp/Glu/hydantoin_racemase"/>
</dbReference>
<evidence type="ECO:0000256" key="1">
    <source>
        <dbReference type="ARBA" id="ARBA00007847"/>
    </source>
</evidence>
<dbReference type="InterPro" id="IPR001920">
    <property type="entry name" value="Asp/Glu_race"/>
</dbReference>
<gene>
    <name evidence="3" type="ORF">ELLFYP34_01390</name>
</gene>
<proteinExistence type="inferred from homology"/>
<dbReference type="EMBL" id="CACRTR010000023">
    <property type="protein sequence ID" value="VYU77148.1"/>
    <property type="molecule type" value="Genomic_DNA"/>
</dbReference>
<name>A0A6N3HKX8_EUBLI</name>
<dbReference type="Pfam" id="PF01177">
    <property type="entry name" value="Asp_Glu_race"/>
    <property type="match status" value="1"/>
</dbReference>
<comment type="similarity">
    <text evidence="1">Belongs to the aspartate/glutamate racemases family.</text>
</comment>
<evidence type="ECO:0000256" key="2">
    <source>
        <dbReference type="ARBA" id="ARBA00023235"/>
    </source>
</evidence>
<keyword evidence="2 3" id="KW-0413">Isomerase</keyword>